<name>A0A6A2X9U1_HIBSY</name>
<comment type="caution">
    <text evidence="3">The sequence shown here is derived from an EMBL/GenBank/DDBJ whole genome shotgun (WGS) entry which is preliminary data.</text>
</comment>
<evidence type="ECO:0000256" key="2">
    <source>
        <dbReference type="ARBA" id="ARBA00023002"/>
    </source>
</evidence>
<keyword evidence="1" id="KW-0521">NADP</keyword>
<accession>A0A6A2X9U1</accession>
<keyword evidence="2" id="KW-0560">Oxidoreductase</keyword>
<organism evidence="3 4">
    <name type="scientific">Hibiscus syriacus</name>
    <name type="common">Rose of Sharon</name>
    <dbReference type="NCBI Taxonomy" id="106335"/>
    <lineage>
        <taxon>Eukaryota</taxon>
        <taxon>Viridiplantae</taxon>
        <taxon>Streptophyta</taxon>
        <taxon>Embryophyta</taxon>
        <taxon>Tracheophyta</taxon>
        <taxon>Spermatophyta</taxon>
        <taxon>Magnoliopsida</taxon>
        <taxon>eudicotyledons</taxon>
        <taxon>Gunneridae</taxon>
        <taxon>Pentapetalae</taxon>
        <taxon>rosids</taxon>
        <taxon>malvids</taxon>
        <taxon>Malvales</taxon>
        <taxon>Malvaceae</taxon>
        <taxon>Malvoideae</taxon>
        <taxon>Hibiscus</taxon>
    </lineage>
</organism>
<dbReference type="Gene3D" id="3.40.50.720">
    <property type="entry name" value="NAD(P)-binding Rossmann-like Domain"/>
    <property type="match status" value="1"/>
</dbReference>
<proteinExistence type="predicted"/>
<evidence type="ECO:0000256" key="1">
    <source>
        <dbReference type="ARBA" id="ARBA00022857"/>
    </source>
</evidence>
<reference evidence="3" key="1">
    <citation type="submission" date="2019-09" db="EMBL/GenBank/DDBJ databases">
        <title>Draft genome information of white flower Hibiscus syriacus.</title>
        <authorList>
            <person name="Kim Y.-M."/>
        </authorList>
    </citation>
    <scope>NUCLEOTIDE SEQUENCE [LARGE SCALE GENOMIC DNA]</scope>
    <source>
        <strain evidence="3">YM2019G1</strain>
    </source>
</reference>
<dbReference type="Proteomes" id="UP000436088">
    <property type="component" value="Unassembled WGS sequence"/>
</dbReference>
<protein>
    <submittedName>
        <fullName evidence="3">Transcription factor bHLH71</fullName>
    </submittedName>
</protein>
<keyword evidence="4" id="KW-1185">Reference proteome</keyword>
<dbReference type="InterPro" id="IPR036291">
    <property type="entry name" value="NAD(P)-bd_dom_sf"/>
</dbReference>
<dbReference type="EMBL" id="VEPZ02001450">
    <property type="protein sequence ID" value="KAE8672183.1"/>
    <property type="molecule type" value="Genomic_DNA"/>
</dbReference>
<evidence type="ECO:0000313" key="3">
    <source>
        <dbReference type="EMBL" id="KAE8672183.1"/>
    </source>
</evidence>
<sequence length="185" mass="20957">MKKRKLKIFHADPFDHQSITDTLKGCSGLFYAFEPSQHYDDGEDGQGGFHILRHRHCLEGYPLIASDLDKRHWSRKFKLWHALSKTIAEKTAWALAMDRGINMVSINGGLLMGPHVSITHPYSKGAAEMYEGGTLVTDDLHFLVDAHICIFEDVSGFSRYVCFDYVVTNCRNRLSGEPGIGLRRE</sequence>
<evidence type="ECO:0000313" key="4">
    <source>
        <dbReference type="Proteomes" id="UP000436088"/>
    </source>
</evidence>
<gene>
    <name evidence="3" type="ORF">F3Y22_tig00111848pilonHSYRG00002</name>
</gene>
<dbReference type="PANTHER" id="PTHR10366:SF623">
    <property type="entry name" value="CINNAMOYL-COA REDUCTASE-LIKE SNL6"/>
    <property type="match status" value="1"/>
</dbReference>
<dbReference type="InterPro" id="IPR050425">
    <property type="entry name" value="NAD(P)_dehydrat-like"/>
</dbReference>
<dbReference type="SUPFAM" id="SSF51735">
    <property type="entry name" value="NAD(P)-binding Rossmann-fold domains"/>
    <property type="match status" value="1"/>
</dbReference>
<dbReference type="AlphaFoldDB" id="A0A6A2X9U1"/>
<dbReference type="PANTHER" id="PTHR10366">
    <property type="entry name" value="NAD DEPENDENT EPIMERASE/DEHYDRATASE"/>
    <property type="match status" value="1"/>
</dbReference>
<dbReference type="GO" id="GO:0016616">
    <property type="term" value="F:oxidoreductase activity, acting on the CH-OH group of donors, NAD or NADP as acceptor"/>
    <property type="evidence" value="ECO:0007669"/>
    <property type="project" value="TreeGrafter"/>
</dbReference>